<dbReference type="OrthoDB" id="9027184at2"/>
<accession>A0A1G7L7R2</accession>
<dbReference type="InterPro" id="IPR010272">
    <property type="entry name" value="T6SS_TssF"/>
</dbReference>
<dbReference type="InterPro" id="IPR011749">
    <property type="entry name" value="CHP02243"/>
</dbReference>
<protein>
    <submittedName>
        <fullName evidence="1">Putative baseplate assembly protein</fullName>
    </submittedName>
</protein>
<evidence type="ECO:0000313" key="1">
    <source>
        <dbReference type="EMBL" id="SDF45508.1"/>
    </source>
</evidence>
<dbReference type="EMBL" id="FNCC01000001">
    <property type="protein sequence ID" value="SDF45508.1"/>
    <property type="molecule type" value="Genomic_DNA"/>
</dbReference>
<dbReference type="Pfam" id="PF05947">
    <property type="entry name" value="T6SS_TssF"/>
    <property type="match status" value="1"/>
</dbReference>
<name>A0A1G7L7R2_9PSEU</name>
<gene>
    <name evidence="1" type="ORF">SAMN05216553_101717</name>
</gene>
<dbReference type="AlphaFoldDB" id="A0A1G7L7R2"/>
<keyword evidence="2" id="KW-1185">Reference proteome</keyword>
<sequence>MVLPAPTLDDRRFQELVDDAKRFVMRRCPEWTDHNVSDPGVTLIEAFAFMTEQLCYRLNRVPDRLYVKFLELLGLRMFPPTPAEVPVTFWLSTPARSPLVIRRGTTVSTTRTESEEAIVFSTAADLAVTPTSITAVRRVRQSGVGSENQTTAVEIGQEFEAFSDPPELGDTLLIGLLDPAPACAVRIDFDGAVSGVGVNPLHPPIVWEAWTGDGWAECELTTDETAGLNRPGRVVVHLPEGHEASVIDDQRAGWLRIKVVEPLPGQPSYSSTPVVRSLHAGTVGATARAVHGEIVEFEELGESEGVPGQRLSLAKAPVLAGVHSAVVEVSDDEGWQEWTAVDDFSASGADDRHFVIDWVSGEISFGPAIRLQDGSLRRCGAVPPQGARIRARSYYHGGGGRGNVARFAIDTLKASIPFVSGVTNLHPASGGVDGETLAEAKARGPIMLRTRSRAVTAEDYEAISREAAPEAARIHCVTAGEDDVPHGAVKVLVVPAAAQRSGELLFADLVPGPATLERIANRLDEVRLVGTRVLVEPPRYRGVTVVARLVARPRLDTEEVRARALEALHRYLNPLVGGPDGTGWPFGRRVTHGEVFATLQGVRGVDIVEDVRLFGANPVTGERGAETMLLPVGPGGLVFSYDHQVRVEESR</sequence>
<reference evidence="2" key="1">
    <citation type="submission" date="2016-10" db="EMBL/GenBank/DDBJ databases">
        <authorList>
            <person name="Varghese N."/>
            <person name="Submissions S."/>
        </authorList>
    </citation>
    <scope>NUCLEOTIDE SEQUENCE [LARGE SCALE GENOMIC DNA]</scope>
    <source>
        <strain evidence="2">CGMCC 4.3506</strain>
    </source>
</reference>
<organism evidence="1 2">
    <name type="scientific">Lentzea fradiae</name>
    <dbReference type="NCBI Taxonomy" id="200378"/>
    <lineage>
        <taxon>Bacteria</taxon>
        <taxon>Bacillati</taxon>
        <taxon>Actinomycetota</taxon>
        <taxon>Actinomycetes</taxon>
        <taxon>Pseudonocardiales</taxon>
        <taxon>Pseudonocardiaceae</taxon>
        <taxon>Lentzea</taxon>
    </lineage>
</organism>
<dbReference type="NCBIfam" id="TIGR02243">
    <property type="entry name" value="putative baseplate assembly protein"/>
    <property type="match status" value="1"/>
</dbReference>
<dbReference type="STRING" id="200378.SAMN05216553_101717"/>
<dbReference type="Proteomes" id="UP000199623">
    <property type="component" value="Unassembled WGS sequence"/>
</dbReference>
<proteinExistence type="predicted"/>
<dbReference type="RefSeq" id="WP_090045475.1">
    <property type="nucleotide sequence ID" value="NZ_FNCC01000001.1"/>
</dbReference>
<evidence type="ECO:0000313" key="2">
    <source>
        <dbReference type="Proteomes" id="UP000199623"/>
    </source>
</evidence>